<keyword evidence="2" id="KW-1185">Reference proteome</keyword>
<evidence type="ECO:0008006" key="3">
    <source>
        <dbReference type="Google" id="ProtNLM"/>
    </source>
</evidence>
<name>A0A0C2JL66_THEKT</name>
<comment type="caution">
    <text evidence="1">The sequence shown here is derived from an EMBL/GenBank/DDBJ whole genome shotgun (WGS) entry which is preliminary data.</text>
</comment>
<dbReference type="Gene3D" id="3.30.420.10">
    <property type="entry name" value="Ribonuclease H-like superfamily/Ribonuclease H"/>
    <property type="match status" value="1"/>
</dbReference>
<gene>
    <name evidence="1" type="ORF">RF11_16421</name>
</gene>
<dbReference type="GO" id="GO:0003676">
    <property type="term" value="F:nucleic acid binding"/>
    <property type="evidence" value="ECO:0007669"/>
    <property type="project" value="InterPro"/>
</dbReference>
<reference evidence="1 2" key="1">
    <citation type="journal article" date="2014" name="Genome Biol. Evol.">
        <title>The genome of the myxosporean Thelohanellus kitauei shows adaptations to nutrient acquisition within its fish host.</title>
        <authorList>
            <person name="Yang Y."/>
            <person name="Xiong J."/>
            <person name="Zhou Z."/>
            <person name="Huo F."/>
            <person name="Miao W."/>
            <person name="Ran C."/>
            <person name="Liu Y."/>
            <person name="Zhang J."/>
            <person name="Feng J."/>
            <person name="Wang M."/>
            <person name="Wang M."/>
            <person name="Wang L."/>
            <person name="Yao B."/>
        </authorList>
    </citation>
    <scope>NUCLEOTIDE SEQUENCE [LARGE SCALE GENOMIC DNA]</scope>
    <source>
        <strain evidence="1">Wuqing</strain>
    </source>
</reference>
<dbReference type="EMBL" id="JWZT01002176">
    <property type="protein sequence ID" value="KII70118.1"/>
    <property type="molecule type" value="Genomic_DNA"/>
</dbReference>
<organism evidence="1 2">
    <name type="scientific">Thelohanellus kitauei</name>
    <name type="common">Myxosporean</name>
    <dbReference type="NCBI Taxonomy" id="669202"/>
    <lineage>
        <taxon>Eukaryota</taxon>
        <taxon>Metazoa</taxon>
        <taxon>Cnidaria</taxon>
        <taxon>Myxozoa</taxon>
        <taxon>Myxosporea</taxon>
        <taxon>Bivalvulida</taxon>
        <taxon>Platysporina</taxon>
        <taxon>Myxobolidae</taxon>
        <taxon>Thelohanellus</taxon>
    </lineage>
</organism>
<sequence>MAKTGVVHFELNHWPYNKQSFKHCIFNLMNHLERTTIGRYCLIIDIDQRFKYLPPYHQFLNPIENMFSKWKDFVARSNCTNEELLVCCMDYRIRETSVSDCDARYRHVTSFLRPDMNNEIITLTNFLKTDMS</sequence>
<dbReference type="AlphaFoldDB" id="A0A0C2JL66"/>
<accession>A0A0C2JL66</accession>
<proteinExistence type="predicted"/>
<dbReference type="InterPro" id="IPR036397">
    <property type="entry name" value="RNaseH_sf"/>
</dbReference>
<evidence type="ECO:0000313" key="1">
    <source>
        <dbReference type="EMBL" id="KII70118.1"/>
    </source>
</evidence>
<evidence type="ECO:0000313" key="2">
    <source>
        <dbReference type="Proteomes" id="UP000031668"/>
    </source>
</evidence>
<dbReference type="Proteomes" id="UP000031668">
    <property type="component" value="Unassembled WGS sequence"/>
</dbReference>
<protein>
    <recommendedName>
        <fullName evidence="3">Tc1-like transposase DDE domain-containing protein</fullName>
    </recommendedName>
</protein>